<name>A0A848D0Q6_ANEAE</name>
<evidence type="ECO:0000313" key="2">
    <source>
        <dbReference type="Proteomes" id="UP000561326"/>
    </source>
</evidence>
<evidence type="ECO:0000313" key="1">
    <source>
        <dbReference type="EMBL" id="NME99406.1"/>
    </source>
</evidence>
<proteinExistence type="predicted"/>
<dbReference type="PANTHER" id="PTHR41317:SF1">
    <property type="entry name" value="PD-(D_E)XK NUCLEASE FAMILY TRANSPOSASE"/>
    <property type="match status" value="1"/>
</dbReference>
<dbReference type="AlphaFoldDB" id="A0A848D0Q6"/>
<gene>
    <name evidence="1" type="ORF">HF838_14160</name>
</gene>
<dbReference type="PANTHER" id="PTHR41317">
    <property type="entry name" value="PD-(D_E)XK NUCLEASE FAMILY TRANSPOSASE"/>
    <property type="match status" value="1"/>
</dbReference>
<dbReference type="InterPro" id="IPR010106">
    <property type="entry name" value="RpnA"/>
</dbReference>
<sequence>MRKRLDLRIDFAFKALFGTHGNESILAAFLNAALRLPDNQKITEVTLLDPQFNKENTEDKKSILDVHAQLEDGSRVNVEIQVNNKHDMEKRTLYYWSRMYTSQMKEGMDYGELCRTITINIVDFRYLSHTPGYHSIFQLYETEEKFLLTDTLEIHFMELPKLLIKWRRGEVNPRENQLVRWLLLLEASEDEEITQVLEEIAMQEDQTLKKAIDEWERVSQDPEVLLAYEARRKALLDEKSALKRAEKQGEIIGEKRGKKIGEKIGEKKAIMKVALSMIQKGLDNETIAELTELTQEEIEQLRRQ</sequence>
<protein>
    <submittedName>
        <fullName evidence="1">PD-(D/E)XK nuclease family transposase</fullName>
    </submittedName>
</protein>
<dbReference type="Pfam" id="PF12784">
    <property type="entry name" value="PDDEXK_2"/>
    <property type="match status" value="1"/>
</dbReference>
<dbReference type="EMBL" id="JABAGO010000027">
    <property type="protein sequence ID" value="NME99406.1"/>
    <property type="molecule type" value="Genomic_DNA"/>
</dbReference>
<organism evidence="1 2">
    <name type="scientific">Aneurinibacillus aneurinilyticus</name>
    <name type="common">Bacillus aneurinolyticus</name>
    <dbReference type="NCBI Taxonomy" id="1391"/>
    <lineage>
        <taxon>Bacteria</taxon>
        <taxon>Bacillati</taxon>
        <taxon>Bacillota</taxon>
        <taxon>Bacilli</taxon>
        <taxon>Bacillales</taxon>
        <taxon>Paenibacillaceae</taxon>
        <taxon>Aneurinibacillus group</taxon>
        <taxon>Aneurinibacillus</taxon>
    </lineage>
</organism>
<dbReference type="RefSeq" id="WP_168975588.1">
    <property type="nucleotide sequence ID" value="NZ_JABAGO010000027.1"/>
</dbReference>
<reference evidence="1 2" key="1">
    <citation type="submission" date="2020-04" db="EMBL/GenBank/DDBJ databases">
        <authorList>
            <person name="Hitch T.C.A."/>
            <person name="Wylensek D."/>
            <person name="Clavel T."/>
        </authorList>
    </citation>
    <scope>NUCLEOTIDE SEQUENCE [LARGE SCALE GENOMIC DNA]</scope>
    <source>
        <strain evidence="1 2">WB01_D5_05</strain>
    </source>
</reference>
<dbReference type="NCBIfam" id="TIGR01784">
    <property type="entry name" value="T_den_put_tspse"/>
    <property type="match status" value="1"/>
</dbReference>
<comment type="caution">
    <text evidence="1">The sequence shown here is derived from an EMBL/GenBank/DDBJ whole genome shotgun (WGS) entry which is preliminary data.</text>
</comment>
<dbReference type="Proteomes" id="UP000561326">
    <property type="component" value="Unassembled WGS sequence"/>
</dbReference>
<accession>A0A848D0Q6</accession>